<proteinExistence type="predicted"/>
<reference evidence="1 2" key="2">
    <citation type="submission" date="2013-11" db="EMBL/GenBank/DDBJ databases">
        <title>The Genome Sequence of Phytophthora parasitica INRA-310.</title>
        <authorList>
            <consortium name="The Broad Institute Genomics Platform"/>
            <person name="Russ C."/>
            <person name="Tyler B."/>
            <person name="Panabieres F."/>
            <person name="Shan W."/>
            <person name="Tripathy S."/>
            <person name="Grunwald N."/>
            <person name="Machado M."/>
            <person name="Johnson C.S."/>
            <person name="Arredondo F."/>
            <person name="Hong C."/>
            <person name="Coffey M."/>
            <person name="Young S.K."/>
            <person name="Zeng Q."/>
            <person name="Gargeya S."/>
            <person name="Fitzgerald M."/>
            <person name="Abouelleil A."/>
            <person name="Alvarado L."/>
            <person name="Chapman S.B."/>
            <person name="Gainer-Dewar J."/>
            <person name="Goldberg J."/>
            <person name="Griggs A."/>
            <person name="Gujja S."/>
            <person name="Hansen M."/>
            <person name="Howarth C."/>
            <person name="Imamovic A."/>
            <person name="Ireland A."/>
            <person name="Larimer J."/>
            <person name="McCowan C."/>
            <person name="Murphy C."/>
            <person name="Pearson M."/>
            <person name="Poon T.W."/>
            <person name="Priest M."/>
            <person name="Roberts A."/>
            <person name="Saif S."/>
            <person name="Shea T."/>
            <person name="Sykes S."/>
            <person name="Wortman J."/>
            <person name="Nusbaum C."/>
            <person name="Birren B."/>
        </authorList>
    </citation>
    <scope>NUCLEOTIDE SEQUENCE [LARGE SCALE GENOMIC DNA]</scope>
    <source>
        <strain evidence="1 2">INRA-310</strain>
    </source>
</reference>
<dbReference type="GeneID" id="20190602"/>
<dbReference type="AlphaFoldDB" id="W2QRL5"/>
<organism evidence="1 2">
    <name type="scientific">Phytophthora nicotianae (strain INRA-310)</name>
    <name type="common">Phytophthora parasitica</name>
    <dbReference type="NCBI Taxonomy" id="761204"/>
    <lineage>
        <taxon>Eukaryota</taxon>
        <taxon>Sar</taxon>
        <taxon>Stramenopiles</taxon>
        <taxon>Oomycota</taxon>
        <taxon>Peronosporomycetes</taxon>
        <taxon>Peronosporales</taxon>
        <taxon>Peronosporaceae</taxon>
        <taxon>Phytophthora</taxon>
    </lineage>
</organism>
<protein>
    <submittedName>
        <fullName evidence="1">Uncharacterized protein</fullName>
    </submittedName>
</protein>
<dbReference type="Proteomes" id="UP000018817">
    <property type="component" value="Unassembled WGS sequence"/>
</dbReference>
<dbReference type="OMA" id="WRPSQTL"/>
<evidence type="ECO:0000313" key="1">
    <source>
        <dbReference type="EMBL" id="ETN15822.1"/>
    </source>
</evidence>
<reference evidence="2" key="1">
    <citation type="submission" date="2011-12" db="EMBL/GenBank/DDBJ databases">
        <authorList>
            <consortium name="The Broad Institute Genome Sequencing Platform"/>
            <person name="Russ C."/>
            <person name="Tyler B."/>
            <person name="Panabieres F."/>
            <person name="Shan W."/>
            <person name="Tripathy S."/>
            <person name="Grunwald N."/>
            <person name="Machado M."/>
            <person name="Young S.K."/>
            <person name="Zeng Q."/>
            <person name="Gargeya S."/>
            <person name="Fitzgerald M."/>
            <person name="Haas B."/>
            <person name="Abouelleil A."/>
            <person name="Alvarado L."/>
            <person name="Arachchi H.M."/>
            <person name="Berlin A."/>
            <person name="Chapman S.B."/>
            <person name="Gearin G."/>
            <person name="Goldberg J."/>
            <person name="Griggs A."/>
            <person name="Gujja S."/>
            <person name="Hansen M."/>
            <person name="Heiman D."/>
            <person name="Howarth C."/>
            <person name="Larimer J."/>
            <person name="Lui A."/>
            <person name="MacDonald P.J.P."/>
            <person name="McCowen C."/>
            <person name="Montmayeur A."/>
            <person name="Murphy C."/>
            <person name="Neiman D."/>
            <person name="Pearson M."/>
            <person name="Priest M."/>
            <person name="Roberts A."/>
            <person name="Saif S."/>
            <person name="Shea T."/>
            <person name="Sisk P."/>
            <person name="Stolte C."/>
            <person name="Sykes S."/>
            <person name="Wortman J."/>
            <person name="Nusbaum C."/>
            <person name="Birren B."/>
        </authorList>
    </citation>
    <scope>NUCLEOTIDE SEQUENCE [LARGE SCALE GENOMIC DNA]</scope>
    <source>
        <strain evidence="2">INRA-310</strain>
    </source>
</reference>
<gene>
    <name evidence="1" type="ORF">PPTG_22003</name>
</gene>
<evidence type="ECO:0000313" key="2">
    <source>
        <dbReference type="Proteomes" id="UP000018817"/>
    </source>
</evidence>
<dbReference type="VEuPathDB" id="FungiDB:PPTG_22003"/>
<sequence>MRTDASAAFMKWRPSQTLLACGYIVADLGLPVAMVDKLLSKAKARTYEPVFKTVGGDEDGGLLQLKLFFSDCIYGSVV</sequence>
<accession>W2QRL5</accession>
<dbReference type="RefSeq" id="XP_008899419.1">
    <property type="nucleotide sequence ID" value="XM_008901171.1"/>
</dbReference>
<name>W2QRL5_PHYN3</name>
<dbReference type="EMBL" id="KI669570">
    <property type="protein sequence ID" value="ETN15822.1"/>
    <property type="molecule type" value="Genomic_DNA"/>
</dbReference>